<dbReference type="GO" id="GO:0050660">
    <property type="term" value="F:flavin adenine dinucleotide binding"/>
    <property type="evidence" value="ECO:0007669"/>
    <property type="project" value="TreeGrafter"/>
</dbReference>
<keyword evidence="7" id="KW-0479">Metal-binding</keyword>
<dbReference type="InterPro" id="IPR001433">
    <property type="entry name" value="OxRdtase_FAD/NAD-bd"/>
</dbReference>
<dbReference type="PROSITE" id="PS50902">
    <property type="entry name" value="FLAVODOXIN_LIKE"/>
    <property type="match status" value="1"/>
</dbReference>
<evidence type="ECO:0000256" key="7">
    <source>
        <dbReference type="ARBA" id="ARBA00022723"/>
    </source>
</evidence>
<evidence type="ECO:0000256" key="12">
    <source>
        <dbReference type="ARBA" id="ARBA00023797"/>
    </source>
</evidence>
<dbReference type="InterPro" id="IPR001128">
    <property type="entry name" value="Cyt_P450"/>
</dbReference>
<dbReference type="InterPro" id="IPR029039">
    <property type="entry name" value="Flavoprotein-like_sf"/>
</dbReference>
<evidence type="ECO:0000313" key="17">
    <source>
        <dbReference type="Proteomes" id="UP000605846"/>
    </source>
</evidence>
<dbReference type="Gene3D" id="1.10.630.10">
    <property type="entry name" value="Cytochrome P450"/>
    <property type="match status" value="1"/>
</dbReference>
<keyword evidence="11" id="KW-0408">Iron</keyword>
<dbReference type="SUPFAM" id="SSF63380">
    <property type="entry name" value="Riboflavin synthase domain-like"/>
    <property type="match status" value="1"/>
</dbReference>
<comment type="caution">
    <text evidence="16">The sequence shown here is derived from an EMBL/GenBank/DDBJ whole genome shotgun (WGS) entry which is preliminary data.</text>
</comment>
<gene>
    <name evidence="16" type="ORF">EC973_008573</name>
</gene>
<evidence type="ECO:0000256" key="4">
    <source>
        <dbReference type="ARBA" id="ARBA00022448"/>
    </source>
</evidence>
<comment type="cofactor">
    <cofactor evidence="2">
        <name>FAD</name>
        <dbReference type="ChEBI" id="CHEBI:57692"/>
    </cofactor>
</comment>
<dbReference type="GO" id="GO:0003958">
    <property type="term" value="F:NADPH-hemoprotein reductase activity"/>
    <property type="evidence" value="ECO:0007669"/>
    <property type="project" value="UniProtKB-EC"/>
</dbReference>
<dbReference type="GO" id="GO:0005829">
    <property type="term" value="C:cytosol"/>
    <property type="evidence" value="ECO:0007669"/>
    <property type="project" value="TreeGrafter"/>
</dbReference>
<evidence type="ECO:0000256" key="1">
    <source>
        <dbReference type="ARBA" id="ARBA00001917"/>
    </source>
</evidence>
<dbReference type="GO" id="GO:0010181">
    <property type="term" value="F:FMN binding"/>
    <property type="evidence" value="ECO:0007669"/>
    <property type="project" value="InterPro"/>
</dbReference>
<dbReference type="Pfam" id="PF00258">
    <property type="entry name" value="Flavodoxin_1"/>
    <property type="match status" value="1"/>
</dbReference>
<dbReference type="SUPFAM" id="SSF48264">
    <property type="entry name" value="Cytochrome P450"/>
    <property type="match status" value="1"/>
</dbReference>
<evidence type="ECO:0000259" key="15">
    <source>
        <dbReference type="PROSITE" id="PS51384"/>
    </source>
</evidence>
<feature type="domain" description="FAD-binding FR-type" evidence="15">
    <location>
        <begin position="803"/>
        <end position="1050"/>
    </location>
</feature>
<evidence type="ECO:0000259" key="14">
    <source>
        <dbReference type="PROSITE" id="PS50902"/>
    </source>
</evidence>
<dbReference type="InterPro" id="IPR017938">
    <property type="entry name" value="Riboflavin_synthase-like_b-brl"/>
</dbReference>
<dbReference type="AlphaFoldDB" id="A0A8H7EP10"/>
<evidence type="ECO:0000256" key="2">
    <source>
        <dbReference type="ARBA" id="ARBA00001974"/>
    </source>
</evidence>
<dbReference type="Proteomes" id="UP000605846">
    <property type="component" value="Unassembled WGS sequence"/>
</dbReference>
<dbReference type="GO" id="GO:0020037">
    <property type="term" value="F:heme binding"/>
    <property type="evidence" value="ECO:0007669"/>
    <property type="project" value="InterPro"/>
</dbReference>
<dbReference type="Pfam" id="PF00667">
    <property type="entry name" value="FAD_binding_1"/>
    <property type="match status" value="1"/>
</dbReference>
<dbReference type="EMBL" id="JABAYA010000075">
    <property type="protein sequence ID" value="KAF7726609.1"/>
    <property type="molecule type" value="Genomic_DNA"/>
</dbReference>
<dbReference type="Gene3D" id="3.40.50.360">
    <property type="match status" value="1"/>
</dbReference>
<keyword evidence="9" id="KW-0521">NADP</keyword>
<protein>
    <recommendedName>
        <fullName evidence="12">NADPH--hemoprotein reductase</fullName>
        <ecNumber evidence="12">1.6.2.4</ecNumber>
    </recommendedName>
</protein>
<dbReference type="Pfam" id="PF00067">
    <property type="entry name" value="p450"/>
    <property type="match status" value="1"/>
</dbReference>
<keyword evidence="10" id="KW-0560">Oxidoreductase</keyword>
<dbReference type="SUPFAM" id="SSF52343">
    <property type="entry name" value="Ferredoxin reductase-like, C-terminal NADP-linked domain"/>
    <property type="match status" value="1"/>
</dbReference>
<evidence type="ECO:0000313" key="16">
    <source>
        <dbReference type="EMBL" id="KAF7726609.1"/>
    </source>
</evidence>
<reference evidence="16" key="1">
    <citation type="submission" date="2020-01" db="EMBL/GenBank/DDBJ databases">
        <title>Genome Sequencing of Three Apophysomyces-Like Fungal Strains Confirms a Novel Fungal Genus in the Mucoromycota with divergent Burkholderia-like Endosymbiotic Bacteria.</title>
        <authorList>
            <person name="Stajich J.E."/>
            <person name="Macias A.M."/>
            <person name="Carter-House D."/>
            <person name="Lovett B."/>
            <person name="Kasson L.R."/>
            <person name="Berry K."/>
            <person name="Grigoriev I."/>
            <person name="Chang Y."/>
            <person name="Spatafora J."/>
            <person name="Kasson M.T."/>
        </authorList>
    </citation>
    <scope>NUCLEOTIDE SEQUENCE</scope>
    <source>
        <strain evidence="16">NRRL A-21654</strain>
    </source>
</reference>
<evidence type="ECO:0000256" key="3">
    <source>
        <dbReference type="ARBA" id="ARBA00010018"/>
    </source>
</evidence>
<dbReference type="PANTHER" id="PTHR19384:SF17">
    <property type="entry name" value="NADPH--CYTOCHROME P450 REDUCTASE"/>
    <property type="match status" value="1"/>
</dbReference>
<keyword evidence="6" id="KW-0288">FMN</keyword>
<dbReference type="OrthoDB" id="1470350at2759"/>
<evidence type="ECO:0000256" key="13">
    <source>
        <dbReference type="ARBA" id="ARBA00049342"/>
    </source>
</evidence>
<accession>A0A8H7EP10</accession>
<keyword evidence="17" id="KW-1185">Reference proteome</keyword>
<keyword evidence="4" id="KW-0813">Transport</keyword>
<dbReference type="GO" id="GO:0016705">
    <property type="term" value="F:oxidoreductase activity, acting on paired donors, with incorporation or reduction of molecular oxygen"/>
    <property type="evidence" value="ECO:0007669"/>
    <property type="project" value="InterPro"/>
</dbReference>
<dbReference type="InterPro" id="IPR001094">
    <property type="entry name" value="Flavdoxin-like"/>
</dbReference>
<dbReference type="Gene3D" id="3.40.50.80">
    <property type="entry name" value="Nucleotide-binding domain of ferredoxin-NADP reductase (FNR) module"/>
    <property type="match status" value="1"/>
</dbReference>
<dbReference type="PRINTS" id="PR00369">
    <property type="entry name" value="FLAVODOXIN"/>
</dbReference>
<evidence type="ECO:0000256" key="11">
    <source>
        <dbReference type="ARBA" id="ARBA00023004"/>
    </source>
</evidence>
<dbReference type="InterPro" id="IPR008254">
    <property type="entry name" value="Flavodoxin/NO_synth"/>
</dbReference>
<dbReference type="InterPro" id="IPR017927">
    <property type="entry name" value="FAD-bd_FR_type"/>
</dbReference>
<comment type="catalytic activity">
    <reaction evidence="13">
        <text>2 oxidized [cytochrome P450] + NADPH = 2 reduced [cytochrome P450] + NADP(+) + H(+)</text>
        <dbReference type="Rhea" id="RHEA:24040"/>
        <dbReference type="Rhea" id="RHEA-COMP:14627"/>
        <dbReference type="Rhea" id="RHEA-COMP:14628"/>
        <dbReference type="ChEBI" id="CHEBI:15378"/>
        <dbReference type="ChEBI" id="CHEBI:55376"/>
        <dbReference type="ChEBI" id="CHEBI:57783"/>
        <dbReference type="ChEBI" id="CHEBI:58349"/>
        <dbReference type="ChEBI" id="CHEBI:60344"/>
        <dbReference type="EC" id="1.6.2.4"/>
    </reaction>
</comment>
<comment type="cofactor">
    <cofactor evidence="1">
        <name>FMN</name>
        <dbReference type="ChEBI" id="CHEBI:58210"/>
    </cofactor>
</comment>
<organism evidence="16 17">
    <name type="scientific">Apophysomyces ossiformis</name>
    <dbReference type="NCBI Taxonomy" id="679940"/>
    <lineage>
        <taxon>Eukaryota</taxon>
        <taxon>Fungi</taxon>
        <taxon>Fungi incertae sedis</taxon>
        <taxon>Mucoromycota</taxon>
        <taxon>Mucoromycotina</taxon>
        <taxon>Mucoromycetes</taxon>
        <taxon>Mucorales</taxon>
        <taxon>Mucorineae</taxon>
        <taxon>Mucoraceae</taxon>
        <taxon>Apophysomyces</taxon>
    </lineage>
</organism>
<proteinExistence type="inferred from homology"/>
<dbReference type="InterPro" id="IPR036396">
    <property type="entry name" value="Cyt_P450_sf"/>
</dbReference>
<comment type="similarity">
    <text evidence="3">In the N-terminal section; belongs to the cytochrome P450 family.</text>
</comment>
<dbReference type="GO" id="GO:0004497">
    <property type="term" value="F:monooxygenase activity"/>
    <property type="evidence" value="ECO:0007669"/>
    <property type="project" value="InterPro"/>
</dbReference>
<dbReference type="InterPro" id="IPR017972">
    <property type="entry name" value="Cyt_P450_CS"/>
</dbReference>
<evidence type="ECO:0000256" key="8">
    <source>
        <dbReference type="ARBA" id="ARBA00022827"/>
    </source>
</evidence>
<dbReference type="InterPro" id="IPR001709">
    <property type="entry name" value="Flavoprot_Pyr_Nucl_cyt_Rdtase"/>
</dbReference>
<dbReference type="Pfam" id="PF00175">
    <property type="entry name" value="NAD_binding_1"/>
    <property type="match status" value="1"/>
</dbReference>
<feature type="domain" description="Flavodoxin-like" evidence="14">
    <location>
        <begin position="603"/>
        <end position="752"/>
    </location>
</feature>
<dbReference type="InterPro" id="IPR023173">
    <property type="entry name" value="NADPH_Cyt_P450_Rdtase_alpha"/>
</dbReference>
<dbReference type="Gene3D" id="2.40.30.10">
    <property type="entry name" value="Translation factors"/>
    <property type="match status" value="1"/>
</dbReference>
<dbReference type="SUPFAM" id="SSF52218">
    <property type="entry name" value="Flavoproteins"/>
    <property type="match status" value="1"/>
</dbReference>
<keyword evidence="8" id="KW-0274">FAD</keyword>
<evidence type="ECO:0000256" key="6">
    <source>
        <dbReference type="ARBA" id="ARBA00022643"/>
    </source>
</evidence>
<keyword evidence="5" id="KW-0285">Flavoprotein</keyword>
<dbReference type="EC" id="1.6.2.4" evidence="12"/>
<dbReference type="PRINTS" id="PR00371">
    <property type="entry name" value="FPNCR"/>
</dbReference>
<evidence type="ECO:0000256" key="10">
    <source>
        <dbReference type="ARBA" id="ARBA00023002"/>
    </source>
</evidence>
<dbReference type="InterPro" id="IPR003097">
    <property type="entry name" value="CysJ-like_FAD-binding"/>
</dbReference>
<sequence>MSENTITSLIVVRKDSTDIEKDGRIIRFGNGANLDTIRSLAAEKLGIVGSADVLLYDGSGKLVPGVDEARRQQVLYIDLKDQIKEVIPGPTKLPFVGNLYDMVPDIVQGWIRQFDTYGPLVDITILGTRIVGTNDPAIAEVFAKESEYFTKKIVASLKEIKPFAGQGLFSTDTSDMDWQLAHKLLMPAFSPRAVKAYQEEMGIITEQAIKIFEQYKPDEPVEILHWTTNITFETIGRVGFGYDFNLLEERERDPHPFIDAMGYLLSQIIVRFKQAQFMKQLPTSANRKFDESIELMHRTVEQVIQERKNSPKTDGSNKDLLDYMLNARDEHNLGLSDENIRDQVVTFLIAGHDTTANTIAWTLYELARNPDVEAKVLQEIVNCGITHDKYPTTDQISNLKYLHQVLKETLRMYSPVRSLTKYCQKDCVVPGGYLIKEGTSVSINTYAMHHNEKVYPNPSRWDPDRWTPEEEQKRSRFAWLPFSNGPRACIGMALALQEAKTVLAMILHRFQFRYGKTERNLSLYETDVERSLDGPAILYDPNMATTKPKDFFVTIHPRADLPEPNAEVVLTKTVNDTTSTTSIPAAMPQVAVAQGKDIDLPPITFLFGTQTGTAQDYSSQLATQARNFGFKSVTMCEMDKWKVLDNGGRPEGPNELVVICSATYNGQPPDSAEMFDKFLDKTKEAGNGNLLKGVSYAVFGVGNKNWRTYQHFPQKVDRCMEELGADRFYTRGEGDADKDIDAQFNAWCAFFWTHTLGYFNVPVSKEKSVVPAAAAMNESKVVKVRFITPKETDKWTAAQNNINGTGNAKILINRELQHAGAERSTRHIELDISAVPPLGDHAYEAGDHLEVMPENDQKVVEAVGLSFGWVLDSVFEVDPESLDGVSPRSLAASIRGPCTIRNALTYFADLSSPPSRTMLAIFASQLKSLSPQTAEEFERMTMPDQDNNDQYPAFVKQHRNLLDLQTAFPQVNRLDLGQFLVAVGVMQPRRYSIASSPLQHPTEVHLAVGVVDDLVQGKHYYGLASSFLSRTSTGPIRATLKSSKCAFSLPSDSSVPIIMIAAGTGFSPFRGFLQERAQQRAAGKEVGKAILFFGCRRPDQDYIYSDELEAYVNDGLLELHVAFSRITPPSPTKYVQHQLLAHGADIWGLVDPENGKAANIYVCGSGAMSRDVRRAFVNIASSLGAAETEEGAEAFVQSMIDSGRYNEDVWG</sequence>
<name>A0A8H7EP10_9FUNG</name>
<dbReference type="Gene3D" id="1.20.990.10">
    <property type="entry name" value="NADPH-cytochrome p450 Reductase, Chain A, domain 3"/>
    <property type="match status" value="1"/>
</dbReference>
<dbReference type="PROSITE" id="PS51384">
    <property type="entry name" value="FAD_FR"/>
    <property type="match status" value="1"/>
</dbReference>
<dbReference type="GO" id="GO:0005506">
    <property type="term" value="F:iron ion binding"/>
    <property type="evidence" value="ECO:0007669"/>
    <property type="project" value="InterPro"/>
</dbReference>
<dbReference type="PANTHER" id="PTHR19384">
    <property type="entry name" value="NITRIC OXIDE SYNTHASE-RELATED"/>
    <property type="match status" value="1"/>
</dbReference>
<dbReference type="InterPro" id="IPR039261">
    <property type="entry name" value="FNR_nucleotide-bd"/>
</dbReference>
<evidence type="ECO:0000256" key="5">
    <source>
        <dbReference type="ARBA" id="ARBA00022630"/>
    </source>
</evidence>
<evidence type="ECO:0000256" key="9">
    <source>
        <dbReference type="ARBA" id="ARBA00022857"/>
    </source>
</evidence>
<dbReference type="PROSITE" id="PS00086">
    <property type="entry name" value="CYTOCHROME_P450"/>
    <property type="match status" value="1"/>
</dbReference>